<dbReference type="Pfam" id="PF07749">
    <property type="entry name" value="ERp29"/>
    <property type="match status" value="1"/>
</dbReference>
<accession>A0A3N4M8Q5</accession>
<dbReference type="SUPFAM" id="SSF52833">
    <property type="entry name" value="Thioredoxin-like"/>
    <property type="match status" value="2"/>
</dbReference>
<evidence type="ECO:0000256" key="10">
    <source>
        <dbReference type="SAM" id="SignalP"/>
    </source>
</evidence>
<dbReference type="GO" id="GO:0005783">
    <property type="term" value="C:endoplasmic reticulum"/>
    <property type="evidence" value="ECO:0007669"/>
    <property type="project" value="InterPro"/>
</dbReference>
<proteinExistence type="inferred from homology"/>
<dbReference type="AlphaFoldDB" id="A0A3N4M8Q5"/>
<dbReference type="InterPro" id="IPR017937">
    <property type="entry name" value="Thioredoxin_CS"/>
</dbReference>
<dbReference type="InParanoid" id="A0A3N4M8Q5"/>
<keyword evidence="4 10" id="KW-0732">Signal</keyword>
<dbReference type="InterPro" id="IPR036356">
    <property type="entry name" value="ERp29_C_sf"/>
</dbReference>
<evidence type="ECO:0000313" key="12">
    <source>
        <dbReference type="EMBL" id="RPB29849.1"/>
    </source>
</evidence>
<dbReference type="STRING" id="1051890.A0A3N4M8Q5"/>
<organism evidence="12 13">
    <name type="scientific">Terfezia boudieri ATCC MYA-4762</name>
    <dbReference type="NCBI Taxonomy" id="1051890"/>
    <lineage>
        <taxon>Eukaryota</taxon>
        <taxon>Fungi</taxon>
        <taxon>Dikarya</taxon>
        <taxon>Ascomycota</taxon>
        <taxon>Pezizomycotina</taxon>
        <taxon>Pezizomycetes</taxon>
        <taxon>Pezizales</taxon>
        <taxon>Pezizaceae</taxon>
        <taxon>Terfezia</taxon>
    </lineage>
</organism>
<keyword evidence="5" id="KW-0677">Repeat</keyword>
<protein>
    <recommendedName>
        <fullName evidence="3">protein disulfide-isomerase</fullName>
        <ecNumber evidence="3">5.3.4.1</ecNumber>
    </recommendedName>
</protein>
<evidence type="ECO:0000256" key="4">
    <source>
        <dbReference type="ARBA" id="ARBA00022729"/>
    </source>
</evidence>
<feature type="domain" description="Thioredoxin" evidence="11">
    <location>
        <begin position="4"/>
        <end position="135"/>
    </location>
</feature>
<evidence type="ECO:0000313" key="13">
    <source>
        <dbReference type="Proteomes" id="UP000267821"/>
    </source>
</evidence>
<evidence type="ECO:0000256" key="8">
    <source>
        <dbReference type="ARBA" id="ARBA00023284"/>
    </source>
</evidence>
<dbReference type="PROSITE" id="PS00194">
    <property type="entry name" value="THIOREDOXIN_1"/>
    <property type="match status" value="2"/>
</dbReference>
<comment type="similarity">
    <text evidence="2 9">Belongs to the protein disulfide isomerase family.</text>
</comment>
<dbReference type="Proteomes" id="UP000267821">
    <property type="component" value="Unassembled WGS sequence"/>
</dbReference>
<evidence type="ECO:0000256" key="1">
    <source>
        <dbReference type="ARBA" id="ARBA00001182"/>
    </source>
</evidence>
<evidence type="ECO:0000256" key="7">
    <source>
        <dbReference type="ARBA" id="ARBA00023235"/>
    </source>
</evidence>
<dbReference type="OrthoDB" id="10264505at2759"/>
<sequence length="371" mass="40722">MKGLKSFLTAAFFAVCQVAVASKTSNVVDLHPKNFDEVVLKSGKPALVEFFAPWCGHCKKLAPTWEELADHFKANGDKVTIAKVDADNHKSLGKRFGIQGFPTLKWFDGESDTPIDYSSGRDLESLVSFISEKAGIKVKTKKEAPSDVVILTDSNFDSVVNGDKHVLVKFYAPWCGHCKALAPIWEKVATDLARDEDVIIAKLDAENAGSKAIAERLRIIGYPTLKYFPKGSTSAIDFDDGRTEDAIIGFVNKHAGTHRLPGGSLDASAGLIPSLDEIVKKFAEDASSLEEVAQEVKAAVVDLNDKYAPYYVKVIEKVTKSGDYVIKELDRLERVYAKGGLAPEKVDDITIRQNILRKFVSQSKPDVKDEL</sequence>
<dbReference type="Pfam" id="PF00085">
    <property type="entry name" value="Thioredoxin"/>
    <property type="match status" value="2"/>
</dbReference>
<dbReference type="PROSITE" id="PS51352">
    <property type="entry name" value="THIOREDOXIN_2"/>
    <property type="match status" value="2"/>
</dbReference>
<evidence type="ECO:0000256" key="3">
    <source>
        <dbReference type="ARBA" id="ARBA00012723"/>
    </source>
</evidence>
<dbReference type="Gene3D" id="3.40.30.10">
    <property type="entry name" value="Glutaredoxin"/>
    <property type="match status" value="2"/>
</dbReference>
<dbReference type="SUPFAM" id="SSF47933">
    <property type="entry name" value="ERP29 C domain-like"/>
    <property type="match status" value="1"/>
</dbReference>
<name>A0A3N4M8Q5_9PEZI</name>
<keyword evidence="8" id="KW-0676">Redox-active center</keyword>
<evidence type="ECO:0000259" key="11">
    <source>
        <dbReference type="PROSITE" id="PS51352"/>
    </source>
</evidence>
<keyword evidence="13" id="KW-1185">Reference proteome</keyword>
<keyword evidence="7 12" id="KW-0413">Isomerase</keyword>
<dbReference type="InterPro" id="IPR036249">
    <property type="entry name" value="Thioredoxin-like_sf"/>
</dbReference>
<feature type="signal peptide" evidence="10">
    <location>
        <begin position="1"/>
        <end position="21"/>
    </location>
</feature>
<evidence type="ECO:0000256" key="5">
    <source>
        <dbReference type="ARBA" id="ARBA00022737"/>
    </source>
</evidence>
<feature type="chain" id="PRO_5018031614" description="protein disulfide-isomerase" evidence="10">
    <location>
        <begin position="22"/>
        <end position="371"/>
    </location>
</feature>
<dbReference type="InterPro" id="IPR011679">
    <property type="entry name" value="ERp29_C"/>
</dbReference>
<dbReference type="PRINTS" id="PR00421">
    <property type="entry name" value="THIOREDOXIN"/>
</dbReference>
<dbReference type="EMBL" id="ML121527">
    <property type="protein sequence ID" value="RPB29849.1"/>
    <property type="molecule type" value="Genomic_DNA"/>
</dbReference>
<dbReference type="PANTHER" id="PTHR45672:SF11">
    <property type="entry name" value="PROTEIN DISULFIDE-ISOMERASE C17H9.14C"/>
    <property type="match status" value="1"/>
</dbReference>
<dbReference type="FunFam" id="3.40.30.10:FF:000032">
    <property type="entry name" value="Protein disulfide-isomerase A6 homolog"/>
    <property type="match status" value="1"/>
</dbReference>
<keyword evidence="6" id="KW-1015">Disulfide bond</keyword>
<dbReference type="InterPro" id="IPR051063">
    <property type="entry name" value="PDI"/>
</dbReference>
<dbReference type="GO" id="GO:0003756">
    <property type="term" value="F:protein disulfide isomerase activity"/>
    <property type="evidence" value="ECO:0007669"/>
    <property type="project" value="UniProtKB-EC"/>
</dbReference>
<evidence type="ECO:0000256" key="9">
    <source>
        <dbReference type="RuleBase" id="RU004208"/>
    </source>
</evidence>
<dbReference type="CDD" id="cd00238">
    <property type="entry name" value="ERp29c"/>
    <property type="match status" value="1"/>
</dbReference>
<gene>
    <name evidence="12" type="ORF">L211DRAFT_832544</name>
</gene>
<evidence type="ECO:0000256" key="6">
    <source>
        <dbReference type="ARBA" id="ARBA00023157"/>
    </source>
</evidence>
<dbReference type="EC" id="5.3.4.1" evidence="3"/>
<dbReference type="CDD" id="cd02998">
    <property type="entry name" value="PDI_a_ERp38"/>
    <property type="match status" value="2"/>
</dbReference>
<reference evidence="12 13" key="1">
    <citation type="journal article" date="2018" name="Nat. Ecol. Evol.">
        <title>Pezizomycetes genomes reveal the molecular basis of ectomycorrhizal truffle lifestyle.</title>
        <authorList>
            <person name="Murat C."/>
            <person name="Payen T."/>
            <person name="Noel B."/>
            <person name="Kuo A."/>
            <person name="Morin E."/>
            <person name="Chen J."/>
            <person name="Kohler A."/>
            <person name="Krizsan K."/>
            <person name="Balestrini R."/>
            <person name="Da Silva C."/>
            <person name="Montanini B."/>
            <person name="Hainaut M."/>
            <person name="Levati E."/>
            <person name="Barry K.W."/>
            <person name="Belfiori B."/>
            <person name="Cichocki N."/>
            <person name="Clum A."/>
            <person name="Dockter R.B."/>
            <person name="Fauchery L."/>
            <person name="Guy J."/>
            <person name="Iotti M."/>
            <person name="Le Tacon F."/>
            <person name="Lindquist E.A."/>
            <person name="Lipzen A."/>
            <person name="Malagnac F."/>
            <person name="Mello A."/>
            <person name="Molinier V."/>
            <person name="Miyauchi S."/>
            <person name="Poulain J."/>
            <person name="Riccioni C."/>
            <person name="Rubini A."/>
            <person name="Sitrit Y."/>
            <person name="Splivallo R."/>
            <person name="Traeger S."/>
            <person name="Wang M."/>
            <person name="Zifcakova L."/>
            <person name="Wipf D."/>
            <person name="Zambonelli A."/>
            <person name="Paolocci F."/>
            <person name="Nowrousian M."/>
            <person name="Ottonello S."/>
            <person name="Baldrian P."/>
            <person name="Spatafora J.W."/>
            <person name="Henrissat B."/>
            <person name="Nagy L.G."/>
            <person name="Aury J.M."/>
            <person name="Wincker P."/>
            <person name="Grigoriev I.V."/>
            <person name="Bonfante P."/>
            <person name="Martin F.M."/>
        </authorList>
    </citation>
    <scope>NUCLEOTIDE SEQUENCE [LARGE SCALE GENOMIC DNA]</scope>
    <source>
        <strain evidence="12 13">ATCC MYA-4762</strain>
    </source>
</reference>
<dbReference type="InterPro" id="IPR005788">
    <property type="entry name" value="PDI_thioredoxin-like_dom"/>
</dbReference>
<dbReference type="GO" id="GO:0006457">
    <property type="term" value="P:protein folding"/>
    <property type="evidence" value="ECO:0007669"/>
    <property type="project" value="TreeGrafter"/>
</dbReference>
<evidence type="ECO:0000256" key="2">
    <source>
        <dbReference type="ARBA" id="ARBA00006347"/>
    </source>
</evidence>
<dbReference type="Gene3D" id="1.20.1150.12">
    <property type="entry name" value="Endoplasmic reticulum resident protein 29, C-terminal domain"/>
    <property type="match status" value="1"/>
</dbReference>
<dbReference type="NCBIfam" id="TIGR01126">
    <property type="entry name" value="pdi_dom"/>
    <property type="match status" value="2"/>
</dbReference>
<comment type="catalytic activity">
    <reaction evidence="1">
        <text>Catalyzes the rearrangement of -S-S- bonds in proteins.</text>
        <dbReference type="EC" id="5.3.4.1"/>
    </reaction>
</comment>
<dbReference type="InterPro" id="IPR013766">
    <property type="entry name" value="Thioredoxin_domain"/>
</dbReference>
<feature type="domain" description="Thioredoxin" evidence="11">
    <location>
        <begin position="138"/>
        <end position="256"/>
    </location>
</feature>
<dbReference type="PANTHER" id="PTHR45672">
    <property type="entry name" value="PROTEIN DISULFIDE-ISOMERASE C17H9.14C-RELATED"/>
    <property type="match status" value="1"/>
</dbReference>